<feature type="binding site" evidence="4">
    <location>
        <begin position="112"/>
        <end position="113"/>
    </location>
    <ligand>
        <name>substrate</name>
    </ligand>
</feature>
<dbReference type="InterPro" id="IPR003773">
    <property type="entry name" value="Menaquinone_biosynth"/>
</dbReference>
<comment type="catalytic activity">
    <reaction evidence="4">
        <text>cyclic dehypoxanthinylfutalosinate = 1,4-dihydroxy-6-naphthoate + dihydroxyacetone</text>
        <dbReference type="Rhea" id="RHEA:33087"/>
        <dbReference type="ChEBI" id="CHEBI:16016"/>
        <dbReference type="ChEBI" id="CHEBI:64254"/>
        <dbReference type="ChEBI" id="CHEBI:64270"/>
        <dbReference type="EC" id="4.1.99.29"/>
    </reaction>
</comment>
<dbReference type="InterPro" id="IPR030869">
    <property type="entry name" value="MqnD"/>
</dbReference>
<evidence type="ECO:0000256" key="4">
    <source>
        <dbReference type="HAMAP-Rule" id="MF_00996"/>
    </source>
</evidence>
<reference evidence="5 6" key="1">
    <citation type="submission" date="2019-11" db="EMBL/GenBank/DDBJ databases">
        <title>Comparative genomics of hydrocarbon-degrading Desulfosarcina strains.</title>
        <authorList>
            <person name="Watanabe M."/>
            <person name="Kojima H."/>
            <person name="Fukui M."/>
        </authorList>
    </citation>
    <scope>NUCLEOTIDE SEQUENCE [LARGE SCALE GENOMIC DNA]</scope>
    <source>
        <strain evidence="5 6">PP31</strain>
    </source>
</reference>
<evidence type="ECO:0000256" key="3">
    <source>
        <dbReference type="ARBA" id="ARBA00023239"/>
    </source>
</evidence>
<sequence>MAPKRLTFGFSPCPNDTFMFDAIVRRAVEIEGVRINPVLHDVQTLNTLAMEAALDISKLSFYAWMAVKDTYRLLSSGGAMGFGCGPVLVARKPLKHEQIRDCRVVLPGAWTTAHLLFRLWAPDADQRFFVPYDRIFEAVDSGQADCGVIIHESRFTFEDAGFLTIVDLGAWWEERTGLPIPLGGIAVRKSLGDGLIERIDGVVNASIRQAMADPEAALPYIRQHAQEMDAAVLKAHIHTFVNDFSLDLEATGRKALDVLESMAKAAGAL</sequence>
<dbReference type="Pfam" id="PF02621">
    <property type="entry name" value="VitK2_biosynth"/>
    <property type="match status" value="1"/>
</dbReference>
<dbReference type="KEGG" id="dwd:DSCW_12330"/>
<dbReference type="GO" id="GO:0016830">
    <property type="term" value="F:carbon-carbon lyase activity"/>
    <property type="evidence" value="ECO:0007669"/>
    <property type="project" value="UniProtKB-UniRule"/>
</dbReference>
<evidence type="ECO:0000313" key="6">
    <source>
        <dbReference type="Proteomes" id="UP000427769"/>
    </source>
</evidence>
<dbReference type="Proteomes" id="UP000427769">
    <property type="component" value="Chromosome"/>
</dbReference>
<keyword evidence="3 4" id="KW-0456">Lyase</keyword>
<evidence type="ECO:0000256" key="2">
    <source>
        <dbReference type="ARBA" id="ARBA00022428"/>
    </source>
</evidence>
<dbReference type="GO" id="GO:0009234">
    <property type="term" value="P:menaquinone biosynthetic process"/>
    <property type="evidence" value="ECO:0007669"/>
    <property type="project" value="UniProtKB-UniRule"/>
</dbReference>
<dbReference type="EMBL" id="AP021875">
    <property type="protein sequence ID" value="BBO73816.1"/>
    <property type="molecule type" value="Genomic_DNA"/>
</dbReference>
<keyword evidence="2 4" id="KW-0474">Menaquinone biosynthesis</keyword>
<feature type="binding site" evidence="4">
    <location>
        <begin position="58"/>
        <end position="60"/>
    </location>
    <ligand>
        <name>substrate</name>
    </ligand>
</feature>
<name>A0A5K7YWV7_9BACT</name>
<dbReference type="SUPFAM" id="SSF53850">
    <property type="entry name" value="Periplasmic binding protein-like II"/>
    <property type="match status" value="1"/>
</dbReference>
<gene>
    <name evidence="4 5" type="primary">mqnD</name>
    <name evidence="5" type="ORF">DSCW_12330</name>
</gene>
<dbReference type="PANTHER" id="PTHR37167:SF1">
    <property type="entry name" value="1,4-DIHYDROXY-6-NAPHTOATE SYNTHASE"/>
    <property type="match status" value="1"/>
</dbReference>
<proteinExistence type="inferred from homology"/>
<comment type="pathway">
    <text evidence="1 4">Quinol/quinone metabolism; menaquinone biosynthesis.</text>
</comment>
<accession>A0A5K7YWV7</accession>
<dbReference type="AlphaFoldDB" id="A0A5K7YWV7"/>
<dbReference type="PANTHER" id="PTHR37167">
    <property type="entry name" value="1,4-DIHYDROXY-6-NAPHTOATE SYNTHASE"/>
    <property type="match status" value="1"/>
</dbReference>
<dbReference type="CDD" id="cd13635">
    <property type="entry name" value="PBP2_Ttha1568_Mqnd"/>
    <property type="match status" value="1"/>
</dbReference>
<comment type="function">
    <text evidence="4">Catalyzes the conversion of cyclic dehypoxanthine futalosine (cyclic DHFL) into 1,4-dihydroxy-6-naphthoate, a step in the biosynthesis of menaquinone (MK, vitamin K2).</text>
</comment>
<dbReference type="HAMAP" id="MF_00996">
    <property type="entry name" value="MqnD"/>
    <property type="match status" value="1"/>
</dbReference>
<dbReference type="EC" id="4.1.99.29" evidence="4"/>
<evidence type="ECO:0000313" key="5">
    <source>
        <dbReference type="EMBL" id="BBO73816.1"/>
    </source>
</evidence>
<keyword evidence="6" id="KW-1185">Reference proteome</keyword>
<dbReference type="Gene3D" id="3.40.190.10">
    <property type="entry name" value="Periplasmic binding protein-like II"/>
    <property type="match status" value="2"/>
</dbReference>
<organism evidence="5 6">
    <name type="scientific">Desulfosarcina widdelii</name>
    <dbReference type="NCBI Taxonomy" id="947919"/>
    <lineage>
        <taxon>Bacteria</taxon>
        <taxon>Pseudomonadati</taxon>
        <taxon>Thermodesulfobacteriota</taxon>
        <taxon>Desulfobacteria</taxon>
        <taxon>Desulfobacterales</taxon>
        <taxon>Desulfosarcinaceae</taxon>
        <taxon>Desulfosarcina</taxon>
    </lineage>
</organism>
<evidence type="ECO:0000256" key="1">
    <source>
        <dbReference type="ARBA" id="ARBA00004863"/>
    </source>
</evidence>
<comment type="similarity">
    <text evidence="4">Belongs to the MqnA/MqnD family. MqnD subfamily.</text>
</comment>
<dbReference type="UniPathway" id="UPA00079"/>
<protein>
    <recommendedName>
        <fullName evidence="4">1,4-dihydroxy-6-naphtoate synthase</fullName>
        <ecNumber evidence="4">4.1.99.29</ecNumber>
    </recommendedName>
    <alternativeName>
        <fullName evidence="4">Menaquinone biosynthetic enzyme MqnD</fullName>
    </alternativeName>
</protein>
<feature type="active site" description="Proton acceptor" evidence="4">
    <location>
        <position position="151"/>
    </location>
</feature>
<dbReference type="RefSeq" id="WP_197740501.1">
    <property type="nucleotide sequence ID" value="NZ_AP021875.1"/>
</dbReference>